<dbReference type="InParanoid" id="A0A067Q900"/>
<feature type="compositionally biased region" description="Pro residues" evidence="1">
    <location>
        <begin position="124"/>
        <end position="134"/>
    </location>
</feature>
<name>A0A067Q900_9AGAM</name>
<dbReference type="HOGENOM" id="CLU_055848_0_0_1"/>
<organism evidence="2 3">
    <name type="scientific">Jaapia argillacea MUCL 33604</name>
    <dbReference type="NCBI Taxonomy" id="933084"/>
    <lineage>
        <taxon>Eukaryota</taxon>
        <taxon>Fungi</taxon>
        <taxon>Dikarya</taxon>
        <taxon>Basidiomycota</taxon>
        <taxon>Agaricomycotina</taxon>
        <taxon>Agaricomycetes</taxon>
        <taxon>Agaricomycetidae</taxon>
        <taxon>Jaapiales</taxon>
        <taxon>Jaapiaceae</taxon>
        <taxon>Jaapia</taxon>
    </lineage>
</organism>
<feature type="region of interest" description="Disordered" evidence="1">
    <location>
        <begin position="121"/>
        <end position="140"/>
    </location>
</feature>
<evidence type="ECO:0000313" key="2">
    <source>
        <dbReference type="EMBL" id="KDQ59081.1"/>
    </source>
</evidence>
<sequence length="267" mass="29173">MSCVVTATHPSSPSFSNGGVRKRTSSFSAPKPLKAAKTLSGRPLKRTASYAVVPEYCGDDSLNQDDMSTSLASSSSSPPRHASDSSSLVPYTQTLRYYKEQQKRRKSFYLHHEPTIILNVCSNSPPPPSAPSSPPSKTTSFISACRLRTTSPLAPHPPTILPPSNMSSRSRSRCKREPDLFRAAITARMRCSPEGQKILTMGAHLAVSMLTATRELERIVAAQERREREREMENDGDSRMSGTGEVVLSSSWVVVPEGDWEMVDCGA</sequence>
<evidence type="ECO:0000313" key="3">
    <source>
        <dbReference type="Proteomes" id="UP000027265"/>
    </source>
</evidence>
<proteinExistence type="predicted"/>
<accession>A0A067Q900</accession>
<feature type="region of interest" description="Disordered" evidence="1">
    <location>
        <begin position="224"/>
        <end position="243"/>
    </location>
</feature>
<feature type="region of interest" description="Disordered" evidence="1">
    <location>
        <begin position="1"/>
        <end position="41"/>
    </location>
</feature>
<feature type="compositionally biased region" description="Polar residues" evidence="1">
    <location>
        <begin position="8"/>
        <end position="17"/>
    </location>
</feature>
<evidence type="ECO:0000256" key="1">
    <source>
        <dbReference type="SAM" id="MobiDB-lite"/>
    </source>
</evidence>
<protein>
    <submittedName>
        <fullName evidence="2">Uncharacterized protein</fullName>
    </submittedName>
</protein>
<dbReference type="Proteomes" id="UP000027265">
    <property type="component" value="Unassembled WGS sequence"/>
</dbReference>
<gene>
    <name evidence="2" type="ORF">JAAARDRAFT_57054</name>
</gene>
<reference evidence="3" key="1">
    <citation type="journal article" date="2014" name="Proc. Natl. Acad. Sci. U.S.A.">
        <title>Extensive sampling of basidiomycete genomes demonstrates inadequacy of the white-rot/brown-rot paradigm for wood decay fungi.</title>
        <authorList>
            <person name="Riley R."/>
            <person name="Salamov A.A."/>
            <person name="Brown D.W."/>
            <person name="Nagy L.G."/>
            <person name="Floudas D."/>
            <person name="Held B.W."/>
            <person name="Levasseur A."/>
            <person name="Lombard V."/>
            <person name="Morin E."/>
            <person name="Otillar R."/>
            <person name="Lindquist E.A."/>
            <person name="Sun H."/>
            <person name="LaButti K.M."/>
            <person name="Schmutz J."/>
            <person name="Jabbour D."/>
            <person name="Luo H."/>
            <person name="Baker S.E."/>
            <person name="Pisabarro A.G."/>
            <person name="Walton J.D."/>
            <person name="Blanchette R.A."/>
            <person name="Henrissat B."/>
            <person name="Martin F."/>
            <person name="Cullen D."/>
            <person name="Hibbett D.S."/>
            <person name="Grigoriev I.V."/>
        </authorList>
    </citation>
    <scope>NUCLEOTIDE SEQUENCE [LARGE SCALE GENOMIC DNA]</scope>
    <source>
        <strain evidence="3">MUCL 33604</strain>
    </source>
</reference>
<feature type="compositionally biased region" description="Basic and acidic residues" evidence="1">
    <location>
        <begin position="224"/>
        <end position="238"/>
    </location>
</feature>
<dbReference type="OrthoDB" id="3256438at2759"/>
<keyword evidence="3" id="KW-1185">Reference proteome</keyword>
<dbReference type="EMBL" id="KL197716">
    <property type="protein sequence ID" value="KDQ59081.1"/>
    <property type="molecule type" value="Genomic_DNA"/>
</dbReference>
<feature type="compositionally biased region" description="Low complexity" evidence="1">
    <location>
        <begin position="68"/>
        <end position="88"/>
    </location>
</feature>
<feature type="region of interest" description="Disordered" evidence="1">
    <location>
        <begin position="64"/>
        <end position="88"/>
    </location>
</feature>
<feature type="region of interest" description="Disordered" evidence="1">
    <location>
        <begin position="149"/>
        <end position="175"/>
    </location>
</feature>
<dbReference type="AlphaFoldDB" id="A0A067Q900"/>